<dbReference type="PROSITE" id="PS00041">
    <property type="entry name" value="HTH_ARAC_FAMILY_1"/>
    <property type="match status" value="1"/>
</dbReference>
<dbReference type="RefSeq" id="WP_233371584.1">
    <property type="nucleotide sequence ID" value="NZ_JAJTWU010000003.1"/>
</dbReference>
<evidence type="ECO:0000259" key="7">
    <source>
        <dbReference type="PROSITE" id="PS50045"/>
    </source>
</evidence>
<dbReference type="Gene3D" id="1.10.10.60">
    <property type="entry name" value="Homeodomain-like"/>
    <property type="match status" value="2"/>
</dbReference>
<dbReference type="InterPro" id="IPR002078">
    <property type="entry name" value="Sigma_54_int"/>
</dbReference>
<dbReference type="Pfam" id="PF12833">
    <property type="entry name" value="HTH_18"/>
    <property type="match status" value="1"/>
</dbReference>
<dbReference type="Proteomes" id="UP001200741">
    <property type="component" value="Unassembled WGS sequence"/>
</dbReference>
<dbReference type="SMART" id="SM00342">
    <property type="entry name" value="HTH_ARAC"/>
    <property type="match status" value="1"/>
</dbReference>
<dbReference type="SUPFAM" id="SSF46689">
    <property type="entry name" value="Homeodomain-like"/>
    <property type="match status" value="1"/>
</dbReference>
<keyword evidence="3" id="KW-0805">Transcription regulation</keyword>
<dbReference type="PANTHER" id="PTHR32071">
    <property type="entry name" value="TRANSCRIPTIONAL REGULATORY PROTEIN"/>
    <property type="match status" value="1"/>
</dbReference>
<dbReference type="Pfam" id="PF25601">
    <property type="entry name" value="AAA_lid_14"/>
    <property type="match status" value="1"/>
</dbReference>
<dbReference type="InterPro" id="IPR027417">
    <property type="entry name" value="P-loop_NTPase"/>
</dbReference>
<evidence type="ECO:0000259" key="6">
    <source>
        <dbReference type="PROSITE" id="PS01124"/>
    </source>
</evidence>
<dbReference type="Gene3D" id="3.40.50.300">
    <property type="entry name" value="P-loop containing nucleotide triphosphate hydrolases"/>
    <property type="match status" value="1"/>
</dbReference>
<feature type="domain" description="Sigma-54 factor interaction" evidence="7">
    <location>
        <begin position="126"/>
        <end position="330"/>
    </location>
</feature>
<evidence type="ECO:0000313" key="9">
    <source>
        <dbReference type="Proteomes" id="UP001200741"/>
    </source>
</evidence>
<dbReference type="InterPro" id="IPR009057">
    <property type="entry name" value="Homeodomain-like_sf"/>
</dbReference>
<feature type="domain" description="HTH araC/xylS-type" evidence="6">
    <location>
        <begin position="407"/>
        <end position="506"/>
    </location>
</feature>
<evidence type="ECO:0000256" key="1">
    <source>
        <dbReference type="ARBA" id="ARBA00022741"/>
    </source>
</evidence>
<keyword evidence="1" id="KW-0547">Nucleotide-binding</keyword>
<dbReference type="InterPro" id="IPR020449">
    <property type="entry name" value="Tscrpt_reg_AraC-type_HTH"/>
</dbReference>
<dbReference type="PROSITE" id="PS01124">
    <property type="entry name" value="HTH_ARAC_FAMILY_2"/>
    <property type="match status" value="1"/>
</dbReference>
<keyword evidence="4" id="KW-0238">DNA-binding</keyword>
<name>A0ABS8XTQ2_9BURK</name>
<dbReference type="SUPFAM" id="SSF52540">
    <property type="entry name" value="P-loop containing nucleoside triphosphate hydrolases"/>
    <property type="match status" value="1"/>
</dbReference>
<comment type="caution">
    <text evidence="8">The sequence shown here is derived from an EMBL/GenBank/DDBJ whole genome shotgun (WGS) entry which is preliminary data.</text>
</comment>
<dbReference type="InterPro" id="IPR058031">
    <property type="entry name" value="AAA_lid_NorR"/>
</dbReference>
<dbReference type="Gene3D" id="1.10.8.60">
    <property type="match status" value="1"/>
</dbReference>
<evidence type="ECO:0000256" key="5">
    <source>
        <dbReference type="ARBA" id="ARBA00023163"/>
    </source>
</evidence>
<sequence length="512" mass="55842">MRSFLDALPLPPARPASTGTAFWQAWLDDLLLHAGLASARLRLHDSTWAAARGRPDATSAAPASRIFPVMYAAEPIGELVLSWPPAAAGDERNRLGEALARQCAYLFKRQVVEAWTAKRLGRPLLLVGRSDALHRLDVFVEKAAHSSLPVLVMGEFGTEKALLAAAVHCCGPQRDGPFVEVNCADPAGQPAQWFDEARGGTLFFNGIDELPRQLQAQVPQCMPSRLGQWLVAAGAAEVRVVASAATDLGQRVRDGLFSRQLQAELAFLTVTVPPLRERPGDIPELLAAVLARQGFDPQRVCTGDLVRLCRQHGWPENLFELERVLARLAVMNDGQPLHEADVARHAPWLLATAPEARAAAAAAPADVAEPPEPRSLRRHLQAPAGHWVRCAVARDTVGMAPLHAGLRKALLYLGEHYAEPISLELLAGQAHVSASHLGFLFRSSLSTTFKPLLQQIRIEKAKELLGHERGPRITEVALSVGFGDLSHFEKSFRRHVGRSPREFRRGIASCCR</sequence>
<evidence type="ECO:0000313" key="8">
    <source>
        <dbReference type="EMBL" id="MCE4554583.1"/>
    </source>
</evidence>
<dbReference type="InterPro" id="IPR018062">
    <property type="entry name" value="HTH_AraC-typ_CS"/>
</dbReference>
<protein>
    <submittedName>
        <fullName evidence="8">Helix-turn-helix domain-containing protein</fullName>
    </submittedName>
</protein>
<keyword evidence="2" id="KW-0067">ATP-binding</keyword>
<dbReference type="EMBL" id="JAJTWU010000003">
    <property type="protein sequence ID" value="MCE4554583.1"/>
    <property type="molecule type" value="Genomic_DNA"/>
</dbReference>
<gene>
    <name evidence="8" type="ORF">LXT13_09045</name>
</gene>
<evidence type="ECO:0000256" key="2">
    <source>
        <dbReference type="ARBA" id="ARBA00022840"/>
    </source>
</evidence>
<evidence type="ECO:0000256" key="3">
    <source>
        <dbReference type="ARBA" id="ARBA00023015"/>
    </source>
</evidence>
<reference evidence="8 9" key="1">
    <citation type="submission" date="2021-12" db="EMBL/GenBank/DDBJ databases">
        <title>Genome seq of P8.</title>
        <authorList>
            <person name="Seo T."/>
        </authorList>
    </citation>
    <scope>NUCLEOTIDE SEQUENCE [LARGE SCALE GENOMIC DNA]</scope>
    <source>
        <strain evidence="8 9">P8</strain>
    </source>
</reference>
<organism evidence="8 9">
    <name type="scientific">Pelomonas cellulosilytica</name>
    <dbReference type="NCBI Taxonomy" id="2906762"/>
    <lineage>
        <taxon>Bacteria</taxon>
        <taxon>Pseudomonadati</taxon>
        <taxon>Pseudomonadota</taxon>
        <taxon>Betaproteobacteria</taxon>
        <taxon>Burkholderiales</taxon>
        <taxon>Sphaerotilaceae</taxon>
        <taxon>Roseateles</taxon>
    </lineage>
</organism>
<evidence type="ECO:0000256" key="4">
    <source>
        <dbReference type="ARBA" id="ARBA00023125"/>
    </source>
</evidence>
<accession>A0ABS8XTQ2</accession>
<proteinExistence type="predicted"/>
<dbReference type="Pfam" id="PF14532">
    <property type="entry name" value="Sigma54_activ_2"/>
    <property type="match status" value="1"/>
</dbReference>
<dbReference type="PROSITE" id="PS50045">
    <property type="entry name" value="SIGMA54_INTERACT_4"/>
    <property type="match status" value="1"/>
</dbReference>
<dbReference type="PRINTS" id="PR00032">
    <property type="entry name" value="HTHARAC"/>
</dbReference>
<keyword evidence="9" id="KW-1185">Reference proteome</keyword>
<keyword evidence="5" id="KW-0804">Transcription</keyword>
<dbReference type="InterPro" id="IPR018060">
    <property type="entry name" value="HTH_AraC"/>
</dbReference>